<name>A0A2A7UQ72_COMTR</name>
<proteinExistence type="predicted"/>
<gene>
    <name evidence="1" type="ORF">CRM82_01090</name>
</gene>
<comment type="caution">
    <text evidence="1">The sequence shown here is derived from an EMBL/GenBank/DDBJ whole genome shotgun (WGS) entry which is preliminary data.</text>
</comment>
<dbReference type="EMBL" id="PDEA01000001">
    <property type="protein sequence ID" value="PEH87394.1"/>
    <property type="molecule type" value="Genomic_DNA"/>
</dbReference>
<dbReference type="Proteomes" id="UP000220246">
    <property type="component" value="Unassembled WGS sequence"/>
</dbReference>
<sequence length="153" mass="16468">MSQDSYRPHMEAGNALVREAQHIATADFTQARALWQAAGKEFYRAHQADPEQAEAAFRLAQAWMAEAHALQKDESPNAPVMWANAAAQCEKAFDLEPSNGRIAMTAASCHHFAGQHDAAKAWRQIGEHLLHGDEADAGQSQHGSGGPAEGRGG</sequence>
<keyword evidence="2" id="KW-1185">Reference proteome</keyword>
<protein>
    <submittedName>
        <fullName evidence="1">Uncharacterized protein</fullName>
    </submittedName>
</protein>
<dbReference type="SUPFAM" id="SSF48452">
    <property type="entry name" value="TPR-like"/>
    <property type="match status" value="1"/>
</dbReference>
<dbReference type="OrthoDB" id="8820149at2"/>
<organism evidence="1 2">
    <name type="scientific">Comamonas terrigena</name>
    <dbReference type="NCBI Taxonomy" id="32013"/>
    <lineage>
        <taxon>Bacteria</taxon>
        <taxon>Pseudomonadati</taxon>
        <taxon>Pseudomonadota</taxon>
        <taxon>Betaproteobacteria</taxon>
        <taxon>Burkholderiales</taxon>
        <taxon>Comamonadaceae</taxon>
        <taxon>Comamonas</taxon>
    </lineage>
</organism>
<dbReference type="InterPro" id="IPR011990">
    <property type="entry name" value="TPR-like_helical_dom_sf"/>
</dbReference>
<dbReference type="AlphaFoldDB" id="A0A2A7UQ72"/>
<dbReference type="Gene3D" id="1.25.40.10">
    <property type="entry name" value="Tetratricopeptide repeat domain"/>
    <property type="match status" value="1"/>
</dbReference>
<dbReference type="RefSeq" id="WP_066541250.1">
    <property type="nucleotide sequence ID" value="NZ_JAOCAL010000001.1"/>
</dbReference>
<reference evidence="2" key="1">
    <citation type="submission" date="2017-09" db="EMBL/GenBank/DDBJ databases">
        <title>FDA dAtabase for Regulatory Grade micrObial Sequences (FDA-ARGOS): Supporting development and validation of Infectious Disease Dx tests.</title>
        <authorList>
            <person name="Minogue T."/>
            <person name="Wolcott M."/>
            <person name="Wasieloski L."/>
            <person name="Aguilar W."/>
            <person name="Moore D."/>
            <person name="Tallon L."/>
            <person name="Sadzewicz L."/>
            <person name="Ott S."/>
            <person name="Zhao X."/>
            <person name="Nagaraj S."/>
            <person name="Vavikolanu K."/>
            <person name="Aluvathingal J."/>
            <person name="Nadendla S."/>
            <person name="Sichtig H."/>
        </authorList>
    </citation>
    <scope>NUCLEOTIDE SEQUENCE [LARGE SCALE GENOMIC DNA]</scope>
    <source>
        <strain evidence="2">FDAARGOS_394</strain>
    </source>
</reference>
<evidence type="ECO:0000313" key="1">
    <source>
        <dbReference type="EMBL" id="PEH87394.1"/>
    </source>
</evidence>
<evidence type="ECO:0000313" key="2">
    <source>
        <dbReference type="Proteomes" id="UP000220246"/>
    </source>
</evidence>
<dbReference type="GeneID" id="80803332"/>
<accession>A0A2A7UQ72</accession>